<protein>
    <submittedName>
        <fullName evidence="1">Replication initiation factor domain-containing protein</fullName>
    </submittedName>
</protein>
<dbReference type="Proteomes" id="UP000633814">
    <property type="component" value="Unassembled WGS sequence"/>
</dbReference>
<dbReference type="GO" id="GO:0003743">
    <property type="term" value="F:translation initiation factor activity"/>
    <property type="evidence" value="ECO:0007669"/>
    <property type="project" value="UniProtKB-KW"/>
</dbReference>
<evidence type="ECO:0000313" key="1">
    <source>
        <dbReference type="EMBL" id="MCB5227718.1"/>
    </source>
</evidence>
<keyword evidence="2" id="KW-1185">Reference proteome</keyword>
<reference evidence="1 2" key="1">
    <citation type="submission" date="2021-10" db="EMBL/GenBank/DDBJ databases">
        <title>Alishewanella koreense sp. nov. isolated from seawater of southwestern coast in South Korea and the proposal for the reclassification of Rheinheimera perlucida and Rheinheimera tuosuensis as Arsukibacterium perlucida and Arsukibacterium tuosuensis.</title>
        <authorList>
            <person name="Kim K.H."/>
            <person name="Ruan W."/>
            <person name="Kim K.R."/>
            <person name="Baek J.H."/>
            <person name="Jeon C.O."/>
        </authorList>
    </citation>
    <scope>NUCLEOTIDE SEQUENCE [LARGE SCALE GENOMIC DNA]</scope>
    <source>
        <strain evidence="1 2">16-MA</strain>
    </source>
</reference>
<dbReference type="EMBL" id="JAEINI020000009">
    <property type="protein sequence ID" value="MCB5227718.1"/>
    <property type="molecule type" value="Genomic_DNA"/>
</dbReference>
<accession>A0ABS8C5W9</accession>
<gene>
    <name evidence="1" type="ORF">JAO78_012940</name>
</gene>
<sequence>MPVFNAKSIDVERFEDLQSLLGAFRHSMNKGISIEDFQSVISENPIPAFELNALKMSYSAEPQRPELGIDHLYAYDTLLRSQIATPAKWGLIPVIDSINFTAPASKKELRRIHELLDGNNLEDYGLHAVMDTGNHKAYKAEAKVRNYYLRTYRIRLLNADGSKSEPVYFSYGSKIAARKSKRKALRFSFNPARFNEGQINDIFSNLNDTGVFQDLELTLDAANVTRVDLALDFIGIPAPMLCVAQSNVRKYFALPKDPEDGIGQTFYIGTRNKTRVVIYNKIAKQLSKRQRHVAGLAGPNSNPFELVRLEWVMMPQGNNGKELKLRDLNTLSSLFRAKTFYSPLIYLEYPTCHTDFLKKGVIKTLMSESKKLKKNGKPMTKEMLKKKPKLSKTMRNGQIKAMFNNIEKFKMHINQTWFKKEQKKVLNQLVSEIFTFER</sequence>
<name>A0ABS8C5W9_9ALTE</name>
<proteinExistence type="predicted"/>
<organism evidence="1 2">
    <name type="scientific">Alishewanella maricola</name>
    <dbReference type="NCBI Taxonomy" id="2795740"/>
    <lineage>
        <taxon>Bacteria</taxon>
        <taxon>Pseudomonadati</taxon>
        <taxon>Pseudomonadota</taxon>
        <taxon>Gammaproteobacteria</taxon>
        <taxon>Alteromonadales</taxon>
        <taxon>Alteromonadaceae</taxon>
        <taxon>Alishewanella</taxon>
    </lineage>
</organism>
<keyword evidence="1" id="KW-0648">Protein biosynthesis</keyword>
<comment type="caution">
    <text evidence="1">The sequence shown here is derived from an EMBL/GenBank/DDBJ whole genome shotgun (WGS) entry which is preliminary data.</text>
</comment>
<dbReference type="RefSeq" id="WP_226751779.1">
    <property type="nucleotide sequence ID" value="NZ_JAEINI020000009.1"/>
</dbReference>
<evidence type="ECO:0000313" key="2">
    <source>
        <dbReference type="Proteomes" id="UP000633814"/>
    </source>
</evidence>
<keyword evidence="1" id="KW-0396">Initiation factor</keyword>